<dbReference type="EMBL" id="PGCK01000017">
    <property type="protein sequence ID" value="MCD1296299.1"/>
    <property type="molecule type" value="Genomic_DNA"/>
</dbReference>
<dbReference type="InterPro" id="IPR000700">
    <property type="entry name" value="PAS-assoc_C"/>
</dbReference>
<dbReference type="RefSeq" id="WP_230743298.1">
    <property type="nucleotide sequence ID" value="NZ_PGCK01000017.1"/>
</dbReference>
<evidence type="ECO:0000256" key="3">
    <source>
        <dbReference type="ARBA" id="ARBA00022553"/>
    </source>
</evidence>
<reference evidence="10 11" key="1">
    <citation type="submission" date="2017-11" db="EMBL/GenBank/DDBJ databases">
        <title>Isolation and Characterization of Family Methanocellaceae Species from Potential Methane Hydrate Area Offshore Southwestern Taiwan.</title>
        <authorList>
            <person name="Zhang W.-L."/>
            <person name="Chen W.-C."/>
            <person name="Lai M.-C."/>
            <person name="Chen S.-C."/>
        </authorList>
    </citation>
    <scope>NUCLEOTIDE SEQUENCE [LARGE SCALE GENOMIC DNA]</scope>
    <source>
        <strain evidence="10 11">CWC-04</strain>
    </source>
</reference>
<dbReference type="PROSITE" id="PS50113">
    <property type="entry name" value="PAC"/>
    <property type="match status" value="4"/>
</dbReference>
<protein>
    <recommendedName>
        <fullName evidence="2">histidine kinase</fullName>
        <ecNumber evidence="2">2.7.13.3</ecNumber>
    </recommendedName>
</protein>
<gene>
    <name evidence="10" type="ORF">CUJ83_14950</name>
</gene>
<dbReference type="CDD" id="cd00075">
    <property type="entry name" value="HATPase"/>
    <property type="match status" value="1"/>
</dbReference>
<feature type="domain" description="PAS" evidence="8">
    <location>
        <begin position="144"/>
        <end position="214"/>
    </location>
</feature>
<dbReference type="InterPro" id="IPR013656">
    <property type="entry name" value="PAS_4"/>
</dbReference>
<evidence type="ECO:0000256" key="4">
    <source>
        <dbReference type="ARBA" id="ARBA00022679"/>
    </source>
</evidence>
<dbReference type="InterPro" id="IPR003594">
    <property type="entry name" value="HATPase_dom"/>
</dbReference>
<sequence length="973" mass="110195">MVKKENPKKSAHKGIAQVKPSGSDYRTIYDSANEGIYIHEISAGRIIDANDAACKMFGYTRDELLKHTVEELSSGEPSYGQESAMSLILKAAAGEPQFFEWNFKRKTGETFWGEVNLKRIIFEGQDSVLAIVRDISERKAAEKVKSLLATIVESSHDAILSKTLDGIVTSWNLGAERIYGFKSKEIIGKHISVIIPPSRQDELSWILDNIRKGNRIDDHETIRRRKDGSIITVSLTIAPVFDSEGKVIGLSSIARDITEKKKAELELRKTRDELELRVQERTRELANANKALIAEINDKKRAENALRSSEEQLRVLINAMPDMVCFKDGEGRWIESNKSDLEFFGLEGVDYKGKTDLELAKHSPFYLDAFIRCYESDEKTWETGTTIHGEEMIPQPDGSVDVFDVIKVPLFHPDGSRRGLVVIGRDITERVEAEKALLKARDELEERVVDRTSELAEANKVLQDEIKERKRIEEAIINSERQLSDIINFLPDATFVVDSKGRVITWNRAIEEITSVSSASMLGKGEYEYSIPFYGERRPKLIDLVLNPDISVEEKYDYVNKQNSTLVAEVFIPDLKGGTYIWAKATPLYDSHGNVIGAIETIRDITEYKRAEQAVEAESKRLFSLLDSLPAFVYLQGPDHTIKFANKYFIDNFGEPAGKFCFQVLHDRENSSKICPTMEVFITKEPVSWEWTSDSGKTYQIYDYPFYDLDGSPLVLELGIDITERKRAEEELRDAKMQAELYLDLMAHDINNMNHVAMGYLEIANEKIELNDGDKPLISKPLEMMKNSSLLIDNVRKIQRAKYSNLRTDVIDLGKMLGDITQQYKDESIRGVSISYEPCCNCFVLANELLRDVFTNLIDNAIKHSDKHVKINIVLEHLFEGGNEYLGVYVEDNGPGIPDDIKEKIFGRLYKGPCKDKGSGIGLYLVNTLVTHFGGKVWVEDRVPGKMENGSRFVVILPSIRNVTPVEVKATYI</sequence>
<feature type="domain" description="Histidine kinase" evidence="7">
    <location>
        <begin position="745"/>
        <end position="961"/>
    </location>
</feature>
<proteinExistence type="predicted"/>
<evidence type="ECO:0000313" key="10">
    <source>
        <dbReference type="EMBL" id="MCD1296299.1"/>
    </source>
</evidence>
<organism evidence="10 11">
    <name type="scientific">Methanooceanicella nereidis</name>
    <dbReference type="NCBI Taxonomy" id="2052831"/>
    <lineage>
        <taxon>Archaea</taxon>
        <taxon>Methanobacteriati</taxon>
        <taxon>Methanobacteriota</taxon>
        <taxon>Stenosarchaea group</taxon>
        <taxon>Methanomicrobia</taxon>
        <taxon>Methanocellales</taxon>
        <taxon>Methanocellaceae</taxon>
        <taxon>Methanooceanicella</taxon>
    </lineage>
</organism>
<keyword evidence="11" id="KW-1185">Reference proteome</keyword>
<dbReference type="Pfam" id="PF02518">
    <property type="entry name" value="HATPase_c"/>
    <property type="match status" value="1"/>
</dbReference>
<feature type="domain" description="PAS" evidence="8">
    <location>
        <begin position="21"/>
        <end position="65"/>
    </location>
</feature>
<dbReference type="Pfam" id="PF08448">
    <property type="entry name" value="PAS_4"/>
    <property type="match status" value="2"/>
</dbReference>
<feature type="domain" description="PAC" evidence="9">
    <location>
        <begin position="566"/>
        <end position="617"/>
    </location>
</feature>
<keyword evidence="6" id="KW-0175">Coiled coil</keyword>
<dbReference type="PROSITE" id="PS50112">
    <property type="entry name" value="PAS"/>
    <property type="match status" value="3"/>
</dbReference>
<dbReference type="PANTHER" id="PTHR43304">
    <property type="entry name" value="PHYTOCHROME-LIKE PROTEIN CPH1"/>
    <property type="match status" value="1"/>
</dbReference>
<dbReference type="Gene3D" id="3.30.565.10">
    <property type="entry name" value="Histidine kinase-like ATPase, C-terminal domain"/>
    <property type="match status" value="1"/>
</dbReference>
<dbReference type="InterPro" id="IPR005467">
    <property type="entry name" value="His_kinase_dom"/>
</dbReference>
<dbReference type="PANTHER" id="PTHR43304:SF1">
    <property type="entry name" value="PAC DOMAIN-CONTAINING PROTEIN"/>
    <property type="match status" value="1"/>
</dbReference>
<dbReference type="InterPro" id="IPR036890">
    <property type="entry name" value="HATPase_C_sf"/>
</dbReference>
<dbReference type="SMART" id="SM00091">
    <property type="entry name" value="PAS"/>
    <property type="match status" value="5"/>
</dbReference>
<dbReference type="EC" id="2.7.13.3" evidence="2"/>
<dbReference type="InterPro" id="IPR004358">
    <property type="entry name" value="Sig_transdc_His_kin-like_C"/>
</dbReference>
<feature type="domain" description="PAC" evidence="9">
    <location>
        <begin position="685"/>
        <end position="734"/>
    </location>
</feature>
<dbReference type="PROSITE" id="PS50109">
    <property type="entry name" value="HIS_KIN"/>
    <property type="match status" value="1"/>
</dbReference>
<accession>A0AAP2REL6</accession>
<name>A0AAP2REL6_9EURY</name>
<dbReference type="InterPro" id="IPR001610">
    <property type="entry name" value="PAC"/>
</dbReference>
<keyword evidence="5" id="KW-0418">Kinase</keyword>
<dbReference type="InterPro" id="IPR052162">
    <property type="entry name" value="Sensor_kinase/Photoreceptor"/>
</dbReference>
<evidence type="ECO:0000256" key="5">
    <source>
        <dbReference type="ARBA" id="ARBA00022777"/>
    </source>
</evidence>
<feature type="coiled-coil region" evidence="6">
    <location>
        <begin position="253"/>
        <end position="319"/>
    </location>
</feature>
<dbReference type="SUPFAM" id="SSF55874">
    <property type="entry name" value="ATPase domain of HSP90 chaperone/DNA topoisomerase II/histidine kinase"/>
    <property type="match status" value="1"/>
</dbReference>
<feature type="domain" description="PAC" evidence="9">
    <location>
        <begin position="387"/>
        <end position="439"/>
    </location>
</feature>
<evidence type="ECO:0000259" key="8">
    <source>
        <dbReference type="PROSITE" id="PS50112"/>
    </source>
</evidence>
<dbReference type="AlphaFoldDB" id="A0AAP2REL6"/>
<dbReference type="Gene3D" id="3.30.450.20">
    <property type="entry name" value="PAS domain"/>
    <property type="match status" value="5"/>
</dbReference>
<dbReference type="Proteomes" id="UP001320159">
    <property type="component" value="Unassembled WGS sequence"/>
</dbReference>
<dbReference type="InterPro" id="IPR000014">
    <property type="entry name" value="PAS"/>
</dbReference>
<dbReference type="PRINTS" id="PR00344">
    <property type="entry name" value="BCTRLSENSOR"/>
</dbReference>
<dbReference type="SMART" id="SM00387">
    <property type="entry name" value="HATPase_c"/>
    <property type="match status" value="1"/>
</dbReference>
<dbReference type="SMART" id="SM00086">
    <property type="entry name" value="PAC"/>
    <property type="match status" value="4"/>
</dbReference>
<evidence type="ECO:0000256" key="1">
    <source>
        <dbReference type="ARBA" id="ARBA00000085"/>
    </source>
</evidence>
<comment type="catalytic activity">
    <reaction evidence="1">
        <text>ATP + protein L-histidine = ADP + protein N-phospho-L-histidine.</text>
        <dbReference type="EC" id="2.7.13.3"/>
    </reaction>
</comment>
<evidence type="ECO:0000259" key="9">
    <source>
        <dbReference type="PROSITE" id="PS50113"/>
    </source>
</evidence>
<feature type="domain" description="PAC" evidence="9">
    <location>
        <begin position="217"/>
        <end position="269"/>
    </location>
</feature>
<dbReference type="Pfam" id="PF13426">
    <property type="entry name" value="PAS_9"/>
    <property type="match status" value="3"/>
</dbReference>
<dbReference type="SUPFAM" id="SSF55785">
    <property type="entry name" value="PYP-like sensor domain (PAS domain)"/>
    <property type="match status" value="5"/>
</dbReference>
<dbReference type="NCBIfam" id="TIGR00229">
    <property type="entry name" value="sensory_box"/>
    <property type="match status" value="4"/>
</dbReference>
<dbReference type="GO" id="GO:0004673">
    <property type="term" value="F:protein histidine kinase activity"/>
    <property type="evidence" value="ECO:0007669"/>
    <property type="project" value="UniProtKB-EC"/>
</dbReference>
<evidence type="ECO:0000256" key="2">
    <source>
        <dbReference type="ARBA" id="ARBA00012438"/>
    </source>
</evidence>
<comment type="caution">
    <text evidence="10">The sequence shown here is derived from an EMBL/GenBank/DDBJ whole genome shotgun (WGS) entry which is preliminary data.</text>
</comment>
<evidence type="ECO:0000256" key="6">
    <source>
        <dbReference type="SAM" id="Coils"/>
    </source>
</evidence>
<dbReference type="CDD" id="cd00130">
    <property type="entry name" value="PAS"/>
    <property type="match status" value="4"/>
</dbReference>
<keyword evidence="3" id="KW-0597">Phosphoprotein</keyword>
<dbReference type="InterPro" id="IPR035965">
    <property type="entry name" value="PAS-like_dom_sf"/>
</dbReference>
<evidence type="ECO:0000259" key="7">
    <source>
        <dbReference type="PROSITE" id="PS50109"/>
    </source>
</evidence>
<feature type="coiled-coil region" evidence="6">
    <location>
        <begin position="441"/>
        <end position="482"/>
    </location>
</feature>
<evidence type="ECO:0000313" key="11">
    <source>
        <dbReference type="Proteomes" id="UP001320159"/>
    </source>
</evidence>
<keyword evidence="4" id="KW-0808">Transferase</keyword>
<feature type="domain" description="PAS" evidence="8">
    <location>
        <begin position="479"/>
        <end position="524"/>
    </location>
</feature>